<dbReference type="GO" id="GO:0003729">
    <property type="term" value="F:mRNA binding"/>
    <property type="evidence" value="ECO:0007669"/>
    <property type="project" value="UniProtKB-ARBA"/>
</dbReference>
<keyword evidence="7" id="KW-1185">Reference proteome</keyword>
<dbReference type="SMART" id="SM00360">
    <property type="entry name" value="RRM"/>
    <property type="match status" value="2"/>
</dbReference>
<gene>
    <name evidence="6" type="ORF">Kpol_1068p5</name>
</gene>
<feature type="coiled-coil region" evidence="3">
    <location>
        <begin position="246"/>
        <end position="273"/>
    </location>
</feature>
<dbReference type="RefSeq" id="XP_001642554.1">
    <property type="nucleotide sequence ID" value="XM_001642504.1"/>
</dbReference>
<dbReference type="GeneID" id="5542718"/>
<feature type="non-terminal residue" evidence="6">
    <location>
        <position position="1"/>
    </location>
</feature>
<evidence type="ECO:0000256" key="4">
    <source>
        <dbReference type="SAM" id="MobiDB-lite"/>
    </source>
</evidence>
<dbReference type="InterPro" id="IPR000504">
    <property type="entry name" value="RRM_dom"/>
</dbReference>
<keyword evidence="1 2" id="KW-0694">RNA-binding</keyword>
<name>A7TSR1_VANPO</name>
<keyword evidence="3" id="KW-0175">Coiled coil</keyword>
<evidence type="ECO:0000313" key="6">
    <source>
        <dbReference type="EMBL" id="EDO14696.1"/>
    </source>
</evidence>
<dbReference type="PANTHER" id="PTHR14089">
    <property type="entry name" value="PRE-MRNA-SPLICING FACTOR RBM22"/>
    <property type="match status" value="1"/>
</dbReference>
<evidence type="ECO:0000259" key="5">
    <source>
        <dbReference type="PROSITE" id="PS50102"/>
    </source>
</evidence>
<dbReference type="InterPro" id="IPR012677">
    <property type="entry name" value="Nucleotide-bd_a/b_plait_sf"/>
</dbReference>
<evidence type="ECO:0000256" key="2">
    <source>
        <dbReference type="PROSITE-ProRule" id="PRU00176"/>
    </source>
</evidence>
<feature type="region of interest" description="Disordered" evidence="4">
    <location>
        <begin position="283"/>
        <end position="436"/>
    </location>
</feature>
<feature type="domain" description="RRM" evidence="5">
    <location>
        <begin position="30"/>
        <end position="103"/>
    </location>
</feature>
<feature type="compositionally biased region" description="Basic residues" evidence="4">
    <location>
        <begin position="423"/>
        <end position="434"/>
    </location>
</feature>
<feature type="compositionally biased region" description="Polar residues" evidence="4">
    <location>
        <begin position="392"/>
        <end position="422"/>
    </location>
</feature>
<dbReference type="SUPFAM" id="SSF54928">
    <property type="entry name" value="RNA-binding domain, RBD"/>
    <property type="match status" value="2"/>
</dbReference>
<dbReference type="AlphaFoldDB" id="A7TSR1"/>
<dbReference type="EMBL" id="DS480521">
    <property type="protein sequence ID" value="EDO14696.1"/>
    <property type="molecule type" value="Genomic_DNA"/>
</dbReference>
<dbReference type="PANTHER" id="PTHR14089:SF10">
    <property type="entry name" value="RNA-BINDING PROTEIN NAB6"/>
    <property type="match status" value="1"/>
</dbReference>
<reference evidence="6 7" key="1">
    <citation type="journal article" date="2007" name="Proc. Natl. Acad. Sci. U.S.A.">
        <title>Independent sorting-out of thousands of duplicated gene pairs in two yeast species descended from a whole-genome duplication.</title>
        <authorList>
            <person name="Scannell D.R."/>
            <person name="Frank A.C."/>
            <person name="Conant G.C."/>
            <person name="Byrne K.P."/>
            <person name="Woolfit M."/>
            <person name="Wolfe K.H."/>
        </authorList>
    </citation>
    <scope>NUCLEOTIDE SEQUENCE [LARGE SCALE GENOMIC DNA]</scope>
    <source>
        <strain evidence="7">ATCC 22028 / DSM 70294 / BCRC 21397 / CBS 2163 / NBRC 10782 / NRRL Y-8283 / UCD 57-17</strain>
    </source>
</reference>
<protein>
    <recommendedName>
        <fullName evidence="5">RRM domain-containing protein</fullName>
    </recommendedName>
</protein>
<proteinExistence type="predicted"/>
<dbReference type="InterPro" id="IPR039171">
    <property type="entry name" value="Cwc2/Slt11"/>
</dbReference>
<evidence type="ECO:0000256" key="3">
    <source>
        <dbReference type="SAM" id="Coils"/>
    </source>
</evidence>
<dbReference type="InterPro" id="IPR035979">
    <property type="entry name" value="RBD_domain_sf"/>
</dbReference>
<dbReference type="HOGENOM" id="CLU_567657_0_0_1"/>
<evidence type="ECO:0000313" key="7">
    <source>
        <dbReference type="Proteomes" id="UP000000267"/>
    </source>
</evidence>
<evidence type="ECO:0000256" key="1">
    <source>
        <dbReference type="ARBA" id="ARBA00022884"/>
    </source>
</evidence>
<dbReference type="PROSITE" id="PS50102">
    <property type="entry name" value="RRM"/>
    <property type="match status" value="1"/>
</dbReference>
<dbReference type="FunFam" id="3.30.70.330:FF:000400">
    <property type="entry name" value="Negative regulator of differentiation 1"/>
    <property type="match status" value="1"/>
</dbReference>
<dbReference type="GO" id="GO:0010468">
    <property type="term" value="P:regulation of gene expression"/>
    <property type="evidence" value="ECO:0007669"/>
    <property type="project" value="UniProtKB-ARBA"/>
</dbReference>
<dbReference type="Gene3D" id="3.30.70.330">
    <property type="match status" value="2"/>
</dbReference>
<accession>A7TSR1</accession>
<dbReference type="OrthoDB" id="6407164at2759"/>
<organism evidence="7">
    <name type="scientific">Vanderwaltozyma polyspora (strain ATCC 22028 / DSM 70294 / BCRC 21397 / CBS 2163 / NBRC 10782 / NRRL Y-8283 / UCD 57-17)</name>
    <name type="common">Kluyveromyces polysporus</name>
    <dbReference type="NCBI Taxonomy" id="436907"/>
    <lineage>
        <taxon>Eukaryota</taxon>
        <taxon>Fungi</taxon>
        <taxon>Dikarya</taxon>
        <taxon>Ascomycota</taxon>
        <taxon>Saccharomycotina</taxon>
        <taxon>Saccharomycetes</taxon>
        <taxon>Saccharomycetales</taxon>
        <taxon>Saccharomycetaceae</taxon>
        <taxon>Vanderwaltozyma</taxon>
    </lineage>
</organism>
<dbReference type="Proteomes" id="UP000000267">
    <property type="component" value="Unassembled WGS sequence"/>
</dbReference>
<dbReference type="GO" id="GO:0010494">
    <property type="term" value="C:cytoplasmic stress granule"/>
    <property type="evidence" value="ECO:0007669"/>
    <property type="project" value="TreeGrafter"/>
</dbReference>
<sequence length="481" mass="53913">MLHQLLRASKHQFATSAEIANTMGGGAGNRTVYIGNINPRSKAEDICNVVRGGTLQQIKFFKEKGICFVTFIEAASAAQFYANSFIDPIILHNNTLRVGWGDHSGPLPKSISLAVTVGASRNVYVSLPEYAFKDKFINDPEYKEYHNKYVLPTEEELRKDFSYFGEMEQVNFLNDGHCCWINFMNIRSAIKLVESVNSSNGGKTFHERYANRYKGLIIGYGKDRCGNVNKSLISGKNSKFYRKVKKPSYNIRLQQLEEERKQEEKNKISNKSINLNSFGIQVETPSQNESEQEEPKISLDGLGMSLSKPNSENHDLKETDDSDSDISTDIELIIDPPVRENTKGNKNKKQNHRKNDMNNNLNFGNPPPVSKTLLESSPPLAPATLSRDFQKSSKQLSSDLTNLSTMDQNDMSENDSNTSSKNASHKRSSKKNKKLLPGSDVMSQYLAQLQHSTFMYAANILGASSDEPEFYDENVINAGNS</sequence>